<dbReference type="STRING" id="1276538.A0A1X7S6E7"/>
<dbReference type="InterPro" id="IPR026956">
    <property type="entry name" value="D-ser_dehydrat-like_dom"/>
</dbReference>
<comment type="function">
    <text evidence="10">Catalyzes the conversion of D-serine to pyruvate and ammonia. May play a role in D-serine detoxification.</text>
</comment>
<dbReference type="InterPro" id="IPR042208">
    <property type="entry name" value="D-ser_dehydrat-like_sf"/>
</dbReference>
<dbReference type="FunFam" id="3.20.20.10:FF:000016">
    <property type="entry name" value="D-serine dehydratase"/>
    <property type="match status" value="1"/>
</dbReference>
<dbReference type="EMBL" id="LT853702">
    <property type="protein sequence ID" value="SMQ55248.1"/>
    <property type="molecule type" value="Genomic_DNA"/>
</dbReference>
<comment type="similarity">
    <text evidence="3">Belongs to the DSD1 family.</text>
</comment>
<dbReference type="Pfam" id="PF01168">
    <property type="entry name" value="Ala_racemase_N"/>
    <property type="match status" value="1"/>
</dbReference>
<keyword evidence="14" id="KW-0732">Signal</keyword>
<keyword evidence="8" id="KW-0456">Lyase</keyword>
<evidence type="ECO:0000313" key="17">
    <source>
        <dbReference type="Proteomes" id="UP000215127"/>
    </source>
</evidence>
<keyword evidence="7" id="KW-0663">Pyridoxal phosphate</keyword>
<name>A0A1X7S6E7_ZYMT9</name>
<evidence type="ECO:0000256" key="11">
    <source>
        <dbReference type="ARBA" id="ARBA00066349"/>
    </source>
</evidence>
<accession>A0A1X7S6E7</accession>
<keyword evidence="4" id="KW-0216">Detoxification</keyword>
<evidence type="ECO:0000256" key="9">
    <source>
        <dbReference type="ARBA" id="ARBA00051198"/>
    </source>
</evidence>
<gene>
    <name evidence="16" type="ORF">ZT3D7_G10403</name>
</gene>
<dbReference type="Gene3D" id="2.40.37.20">
    <property type="entry name" value="D-serine dehydratase-like domain"/>
    <property type="match status" value="1"/>
</dbReference>
<keyword evidence="5" id="KW-0479">Metal-binding</keyword>
<dbReference type="PANTHER" id="PTHR28004:SF2">
    <property type="entry name" value="D-SERINE DEHYDRATASE"/>
    <property type="match status" value="1"/>
</dbReference>
<dbReference type="AlphaFoldDB" id="A0A1X7S6E7"/>
<dbReference type="SMART" id="SM01119">
    <property type="entry name" value="D-ser_dehydrat"/>
    <property type="match status" value="1"/>
</dbReference>
<comment type="cofactor">
    <cofactor evidence="1">
        <name>pyridoxal 5'-phosphate</name>
        <dbReference type="ChEBI" id="CHEBI:597326"/>
    </cofactor>
</comment>
<comment type="catalytic activity">
    <reaction evidence="9">
        <text>D-serine = pyruvate + NH4(+)</text>
        <dbReference type="Rhea" id="RHEA:13977"/>
        <dbReference type="ChEBI" id="CHEBI:15361"/>
        <dbReference type="ChEBI" id="CHEBI:28938"/>
        <dbReference type="ChEBI" id="CHEBI:35247"/>
        <dbReference type="EC" id="4.3.1.18"/>
    </reaction>
    <physiologicalReaction direction="left-to-right" evidence="9">
        <dbReference type="Rhea" id="RHEA:13978"/>
    </physiologicalReaction>
</comment>
<comment type="cofactor">
    <cofactor evidence="2">
        <name>Zn(2+)</name>
        <dbReference type="ChEBI" id="CHEBI:29105"/>
    </cofactor>
</comment>
<evidence type="ECO:0000256" key="8">
    <source>
        <dbReference type="ARBA" id="ARBA00023239"/>
    </source>
</evidence>
<evidence type="ECO:0000256" key="5">
    <source>
        <dbReference type="ARBA" id="ARBA00022723"/>
    </source>
</evidence>
<evidence type="ECO:0000256" key="14">
    <source>
        <dbReference type="SAM" id="SignalP"/>
    </source>
</evidence>
<evidence type="ECO:0000259" key="15">
    <source>
        <dbReference type="SMART" id="SM01119"/>
    </source>
</evidence>
<dbReference type="GO" id="GO:0046872">
    <property type="term" value="F:metal ion binding"/>
    <property type="evidence" value="ECO:0007669"/>
    <property type="project" value="UniProtKB-KW"/>
</dbReference>
<protein>
    <recommendedName>
        <fullName evidence="12">D-serine dehydratase</fullName>
        <ecNumber evidence="11">4.3.1.18</ecNumber>
    </recommendedName>
    <alternativeName>
        <fullName evidence="13">D-serine deaminase</fullName>
    </alternativeName>
</protein>
<dbReference type="GO" id="GO:0008721">
    <property type="term" value="F:D-serine ammonia-lyase activity"/>
    <property type="evidence" value="ECO:0007669"/>
    <property type="project" value="UniProtKB-EC"/>
</dbReference>
<reference evidence="16 17" key="1">
    <citation type="submission" date="2016-06" db="EMBL/GenBank/DDBJ databases">
        <authorList>
            <person name="Kjaerup R.B."/>
            <person name="Dalgaard T.S."/>
            <person name="Juul-Madsen H.R."/>
        </authorList>
    </citation>
    <scope>NUCLEOTIDE SEQUENCE [LARGE SCALE GENOMIC DNA]</scope>
</reference>
<evidence type="ECO:0000256" key="12">
    <source>
        <dbReference type="ARBA" id="ARBA00069616"/>
    </source>
</evidence>
<dbReference type="Pfam" id="PF14031">
    <property type="entry name" value="D-ser_dehydrat"/>
    <property type="match status" value="1"/>
</dbReference>
<dbReference type="PANTHER" id="PTHR28004">
    <property type="entry name" value="ZGC:162816-RELATED"/>
    <property type="match status" value="1"/>
</dbReference>
<evidence type="ECO:0000256" key="3">
    <source>
        <dbReference type="ARBA" id="ARBA00005323"/>
    </source>
</evidence>
<evidence type="ECO:0000256" key="13">
    <source>
        <dbReference type="ARBA" id="ARBA00075219"/>
    </source>
</evidence>
<organism evidence="16 17">
    <name type="scientific">Zymoseptoria tritici (strain ST99CH_3D7)</name>
    <dbReference type="NCBI Taxonomy" id="1276538"/>
    <lineage>
        <taxon>Eukaryota</taxon>
        <taxon>Fungi</taxon>
        <taxon>Dikarya</taxon>
        <taxon>Ascomycota</taxon>
        <taxon>Pezizomycotina</taxon>
        <taxon>Dothideomycetes</taxon>
        <taxon>Dothideomycetidae</taxon>
        <taxon>Mycosphaerellales</taxon>
        <taxon>Mycosphaerellaceae</taxon>
        <taxon>Zymoseptoria</taxon>
    </lineage>
</organism>
<dbReference type="InterPro" id="IPR001608">
    <property type="entry name" value="Ala_racemase_N"/>
</dbReference>
<evidence type="ECO:0000256" key="6">
    <source>
        <dbReference type="ARBA" id="ARBA00022833"/>
    </source>
</evidence>
<feature type="domain" description="D-serine dehydratase-like" evidence="15">
    <location>
        <begin position="348"/>
        <end position="462"/>
    </location>
</feature>
<feature type="chain" id="PRO_5012824119" description="D-serine dehydratase" evidence="14">
    <location>
        <begin position="23"/>
        <end position="481"/>
    </location>
</feature>
<dbReference type="GO" id="GO:0009636">
    <property type="term" value="P:response to toxic substance"/>
    <property type="evidence" value="ECO:0007669"/>
    <property type="project" value="UniProtKB-KW"/>
</dbReference>
<evidence type="ECO:0000313" key="16">
    <source>
        <dbReference type="EMBL" id="SMQ55248.1"/>
    </source>
</evidence>
<keyword evidence="6" id="KW-0862">Zinc</keyword>
<dbReference type="Proteomes" id="UP000215127">
    <property type="component" value="Chromosome 11"/>
</dbReference>
<evidence type="ECO:0000256" key="2">
    <source>
        <dbReference type="ARBA" id="ARBA00001947"/>
    </source>
</evidence>
<evidence type="ECO:0000256" key="4">
    <source>
        <dbReference type="ARBA" id="ARBA00022575"/>
    </source>
</evidence>
<sequence>MSMLRRRGRSFIPLFIMVSSFTAPSFYPSSHVPSLQAEYIGKSLCDINPPAAILDAAVLRRNCKRMLTATQTLGVGFRAHVKTHKTTQLAELQVGKDTKSVNLIASTVAEIENLAPWLLECQSQGKTTSVLYGVPLAPSTVLRLASLARTLGPGTLGIFVDHSDHVRLLSEVDESAWPGRIPIWVNIDVGYHREGVPSDSEQLADIAYALSASKRVTLGGIYAHMGHSYGVSSPEEALSFFGQELEGLEQGAISFLKCTDAHATNDPNAEKIVLSLGATPTARAIQNLLSGEATESTKAYRSTLDRINRSFTVEIHAGVYPVLDLQQMATRAASSGPGASETSYDDIAFRLLVEVNGAYPERSEKPEALIAGGCILLGREACKSYPGYGIVTPWPAQEGRFYDPAGSKTGWIVGKVAQEHGNLWWEGPAENVRPLEIGQKLMLWPNHACIAGAHFGWYLVVDSEEEDPEVVRDVWVRWRGW</sequence>
<dbReference type="SUPFAM" id="SSF51419">
    <property type="entry name" value="PLP-binding barrel"/>
    <property type="match status" value="1"/>
</dbReference>
<dbReference type="EC" id="4.3.1.18" evidence="11"/>
<dbReference type="GO" id="GO:0036088">
    <property type="term" value="P:D-serine catabolic process"/>
    <property type="evidence" value="ECO:0007669"/>
    <property type="project" value="TreeGrafter"/>
</dbReference>
<feature type="signal peptide" evidence="14">
    <location>
        <begin position="1"/>
        <end position="22"/>
    </location>
</feature>
<keyword evidence="17" id="KW-1185">Reference proteome</keyword>
<proteinExistence type="inferred from homology"/>
<evidence type="ECO:0000256" key="7">
    <source>
        <dbReference type="ARBA" id="ARBA00022898"/>
    </source>
</evidence>
<evidence type="ECO:0000256" key="1">
    <source>
        <dbReference type="ARBA" id="ARBA00001933"/>
    </source>
</evidence>
<dbReference type="InterPro" id="IPR051466">
    <property type="entry name" value="D-amino_acid_metab_enzyme"/>
</dbReference>
<dbReference type="InterPro" id="IPR029066">
    <property type="entry name" value="PLP-binding_barrel"/>
</dbReference>
<dbReference type="Gene3D" id="3.20.20.10">
    <property type="entry name" value="Alanine racemase"/>
    <property type="match status" value="1"/>
</dbReference>
<evidence type="ECO:0000256" key="10">
    <source>
        <dbReference type="ARBA" id="ARBA00055764"/>
    </source>
</evidence>